<evidence type="ECO:0000313" key="9">
    <source>
        <dbReference type="Xenbase" id="XB-GENE-22065588"/>
    </source>
</evidence>
<keyword evidence="4" id="KW-0758">Storage protein</keyword>
<dbReference type="Pfam" id="PF05418">
    <property type="entry name" value="Apo-VLDL-II"/>
    <property type="match status" value="1"/>
</dbReference>
<evidence type="ECO:0000256" key="1">
    <source>
        <dbReference type="ARBA" id="ARBA00003325"/>
    </source>
</evidence>
<accession>A0A8J0SG12</accession>
<evidence type="ECO:0000256" key="5">
    <source>
        <dbReference type="ARBA" id="ARBA00023313"/>
    </source>
</evidence>
<dbReference type="InterPro" id="IPR008404">
    <property type="entry name" value="Apo-VLDL-II"/>
</dbReference>
<dbReference type="CTD" id="100485791"/>
<evidence type="ECO:0000256" key="6">
    <source>
        <dbReference type="ARBA" id="ARBA00030261"/>
    </source>
</evidence>
<name>A0A8J0SG12_XENTR</name>
<dbReference type="GO" id="GO:0034361">
    <property type="term" value="C:very-low-density lipoprotein particle"/>
    <property type="evidence" value="ECO:0007669"/>
    <property type="project" value="UniProtKB-KW"/>
</dbReference>
<proteinExistence type="inferred from homology"/>
<organism evidence="7 8">
    <name type="scientific">Xenopus tropicalis</name>
    <name type="common">Western clawed frog</name>
    <name type="synonym">Silurana tropicalis</name>
    <dbReference type="NCBI Taxonomy" id="8364"/>
    <lineage>
        <taxon>Eukaryota</taxon>
        <taxon>Metazoa</taxon>
        <taxon>Chordata</taxon>
        <taxon>Craniata</taxon>
        <taxon>Vertebrata</taxon>
        <taxon>Euteleostomi</taxon>
        <taxon>Amphibia</taxon>
        <taxon>Batrachia</taxon>
        <taxon>Anura</taxon>
        <taxon>Pipoidea</taxon>
        <taxon>Pipidae</taxon>
        <taxon>Xenopodinae</taxon>
        <taxon>Xenopus</taxon>
        <taxon>Silurana</taxon>
    </lineage>
</organism>
<protein>
    <recommendedName>
        <fullName evidence="3">Apovitellenin-1</fullName>
    </recommendedName>
    <alternativeName>
        <fullName evidence="6">Apovitellenin I</fullName>
    </alternativeName>
</protein>
<evidence type="ECO:0000256" key="4">
    <source>
        <dbReference type="ARBA" id="ARBA00022761"/>
    </source>
</evidence>
<evidence type="ECO:0000313" key="8">
    <source>
        <dbReference type="RefSeq" id="XP_012813574.1"/>
    </source>
</evidence>
<dbReference type="GO" id="GO:0045735">
    <property type="term" value="F:nutrient reservoir activity"/>
    <property type="evidence" value="ECO:0007669"/>
    <property type="project" value="UniProtKB-KW"/>
</dbReference>
<comment type="function">
    <text evidence="1">Protein component of the very low density lipoprotein (VLDL) of egg-laying females. Potent lipoprotein lipase inhibitor, preventing the loss of triglycerides from VLDL on their way from the liver to the growing oocytes.</text>
</comment>
<dbReference type="RefSeq" id="XP_012813574.1">
    <property type="nucleotide sequence ID" value="XM_012958120.2"/>
</dbReference>
<keyword evidence="7" id="KW-1185">Reference proteome</keyword>
<dbReference type="KEGG" id="xtr:100485791"/>
<dbReference type="GO" id="GO:0006629">
    <property type="term" value="P:lipid metabolic process"/>
    <property type="evidence" value="ECO:0007669"/>
    <property type="project" value="InterPro"/>
</dbReference>
<dbReference type="AGR" id="Xenbase:XB-GENE-22065588"/>
<dbReference type="AlphaFoldDB" id="A0A8J0SG12"/>
<keyword evidence="5" id="KW-0850">VLDL</keyword>
<gene>
    <name evidence="8 9" type="primary">apov1.2</name>
</gene>
<dbReference type="GeneID" id="100485791"/>
<dbReference type="Xenbase" id="XB-GENE-22065588">
    <property type="gene designation" value="apov1.2"/>
</dbReference>
<comment type="similarity">
    <text evidence="2">Belongs to the apovitellenin family.</text>
</comment>
<dbReference type="GO" id="GO:0004857">
    <property type="term" value="F:enzyme inhibitor activity"/>
    <property type="evidence" value="ECO:0007669"/>
    <property type="project" value="InterPro"/>
</dbReference>
<reference evidence="8" key="1">
    <citation type="submission" date="2025-08" db="UniProtKB">
        <authorList>
            <consortium name="RefSeq"/>
        </authorList>
    </citation>
    <scope>IDENTIFICATION</scope>
    <source>
        <strain evidence="8">Nigerian</strain>
        <tissue evidence="8">Liver and blood</tissue>
    </source>
</reference>
<dbReference type="GO" id="GO:0042627">
    <property type="term" value="C:chylomicron"/>
    <property type="evidence" value="ECO:0007669"/>
    <property type="project" value="InterPro"/>
</dbReference>
<dbReference type="Proteomes" id="UP000008143">
    <property type="component" value="Chromosome 2"/>
</dbReference>
<evidence type="ECO:0000313" key="7">
    <source>
        <dbReference type="Proteomes" id="UP000008143"/>
    </source>
</evidence>
<evidence type="ECO:0000256" key="2">
    <source>
        <dbReference type="ARBA" id="ARBA00007385"/>
    </source>
</evidence>
<evidence type="ECO:0000256" key="3">
    <source>
        <dbReference type="ARBA" id="ARBA00018120"/>
    </source>
</evidence>
<sequence>MGTLVSLAHSIDHVQSCDQPGTELRVLVQNWNLLRDEDICYCWSCDSFAVWVSIGNGHHHGQVIHCGRLSVTPALAGKECSLPRVTTAGDMATVTLPVIPTIPRRHQYHLFWKPLLETGAKSISKRHVRRDWLIIPDTFAFTIYESVNNLYPPAGKVLMDIFETPAVQNTRGFIIDITSQLTLKGEELQSKITDFWNKISAKVKTDTN</sequence>
<dbReference type="OrthoDB" id="9362862at2759"/>